<feature type="transmembrane region" description="Helical" evidence="7">
    <location>
        <begin position="275"/>
        <end position="294"/>
    </location>
</feature>
<feature type="transmembrane region" description="Helical" evidence="7">
    <location>
        <begin position="58"/>
        <end position="75"/>
    </location>
</feature>
<dbReference type="RefSeq" id="WP_103239456.1">
    <property type="nucleotide sequence ID" value="NZ_JANJZD010000009.1"/>
</dbReference>
<dbReference type="SMART" id="SM00382">
    <property type="entry name" value="AAA"/>
    <property type="match status" value="1"/>
</dbReference>
<dbReference type="InterPro" id="IPR017871">
    <property type="entry name" value="ABC_transporter-like_CS"/>
</dbReference>
<evidence type="ECO:0000256" key="1">
    <source>
        <dbReference type="ARBA" id="ARBA00004651"/>
    </source>
</evidence>
<feature type="transmembrane region" description="Helical" evidence="7">
    <location>
        <begin position="248"/>
        <end position="269"/>
    </location>
</feature>
<dbReference type="GO" id="GO:0005886">
    <property type="term" value="C:plasma membrane"/>
    <property type="evidence" value="ECO:0007669"/>
    <property type="project" value="UniProtKB-SubCell"/>
</dbReference>
<evidence type="ECO:0000259" key="8">
    <source>
        <dbReference type="PROSITE" id="PS50893"/>
    </source>
</evidence>
<dbReference type="SUPFAM" id="SSF90123">
    <property type="entry name" value="ABC transporter transmembrane region"/>
    <property type="match status" value="1"/>
</dbReference>
<dbReference type="OrthoDB" id="1699242at2"/>
<dbReference type="Proteomes" id="UP000236311">
    <property type="component" value="Unassembled WGS sequence"/>
</dbReference>
<dbReference type="Gene3D" id="3.40.50.300">
    <property type="entry name" value="P-loop containing nucleotide triphosphate hydrolases"/>
    <property type="match status" value="1"/>
</dbReference>
<evidence type="ECO:0000256" key="2">
    <source>
        <dbReference type="ARBA" id="ARBA00022692"/>
    </source>
</evidence>
<dbReference type="InterPro" id="IPR003593">
    <property type="entry name" value="AAA+_ATPase"/>
</dbReference>
<evidence type="ECO:0000256" key="7">
    <source>
        <dbReference type="SAM" id="Phobius"/>
    </source>
</evidence>
<organism evidence="9 10">
    <name type="scientific">Acetatifactor muris</name>
    <dbReference type="NCBI Taxonomy" id="879566"/>
    <lineage>
        <taxon>Bacteria</taxon>
        <taxon>Bacillati</taxon>
        <taxon>Bacillota</taxon>
        <taxon>Clostridia</taxon>
        <taxon>Lachnospirales</taxon>
        <taxon>Lachnospiraceae</taxon>
        <taxon>Acetatifactor</taxon>
    </lineage>
</organism>
<feature type="domain" description="ABC transporter" evidence="8">
    <location>
        <begin position="343"/>
        <end position="583"/>
    </location>
</feature>
<dbReference type="PROSITE" id="PS00211">
    <property type="entry name" value="ABC_TRANSPORTER_1"/>
    <property type="match status" value="1"/>
</dbReference>
<dbReference type="AlphaFoldDB" id="A0A2K4ZFX3"/>
<dbReference type="InterPro" id="IPR027417">
    <property type="entry name" value="P-loop_NTPase"/>
</dbReference>
<feature type="transmembrane region" description="Helical" evidence="7">
    <location>
        <begin position="20"/>
        <end position="52"/>
    </location>
</feature>
<evidence type="ECO:0000256" key="3">
    <source>
        <dbReference type="ARBA" id="ARBA00022741"/>
    </source>
</evidence>
<dbReference type="InterPro" id="IPR003439">
    <property type="entry name" value="ABC_transporter-like_ATP-bd"/>
</dbReference>
<evidence type="ECO:0000256" key="6">
    <source>
        <dbReference type="ARBA" id="ARBA00023136"/>
    </source>
</evidence>
<dbReference type="PANTHER" id="PTHR24221">
    <property type="entry name" value="ATP-BINDING CASSETTE SUB-FAMILY B"/>
    <property type="match status" value="1"/>
</dbReference>
<keyword evidence="4 9" id="KW-0067">ATP-binding</keyword>
<evidence type="ECO:0000313" key="10">
    <source>
        <dbReference type="Proteomes" id="UP000236311"/>
    </source>
</evidence>
<protein>
    <submittedName>
        <fullName evidence="9">Lipid A export ATP-binding/permease protein MsbA</fullName>
        <ecNumber evidence="9">3.6.3.-</ecNumber>
    </submittedName>
</protein>
<feature type="transmembrane region" description="Helical" evidence="7">
    <location>
        <begin position="136"/>
        <end position="156"/>
    </location>
</feature>
<dbReference type="Pfam" id="PF00005">
    <property type="entry name" value="ABC_tran"/>
    <property type="match status" value="1"/>
</dbReference>
<comment type="subcellular location">
    <subcellularLocation>
        <location evidence="1">Cell membrane</location>
        <topology evidence="1">Multi-pass membrane protein</topology>
    </subcellularLocation>
</comment>
<evidence type="ECO:0000256" key="4">
    <source>
        <dbReference type="ARBA" id="ARBA00022840"/>
    </source>
</evidence>
<evidence type="ECO:0000256" key="5">
    <source>
        <dbReference type="ARBA" id="ARBA00022989"/>
    </source>
</evidence>
<keyword evidence="6 7" id="KW-0472">Membrane</keyword>
<proteinExistence type="predicted"/>
<dbReference type="InterPro" id="IPR036640">
    <property type="entry name" value="ABC1_TM_sf"/>
</dbReference>
<accession>A0A2K4ZFX3</accession>
<dbReference type="EMBL" id="OFSM01000009">
    <property type="protein sequence ID" value="SOY29359.1"/>
    <property type="molecule type" value="Genomic_DNA"/>
</dbReference>
<name>A0A2K4ZFX3_9FIRM</name>
<dbReference type="InterPro" id="IPR039421">
    <property type="entry name" value="Type_1_exporter"/>
</dbReference>
<dbReference type="GO" id="GO:0034040">
    <property type="term" value="F:ATPase-coupled lipid transmembrane transporter activity"/>
    <property type="evidence" value="ECO:0007669"/>
    <property type="project" value="TreeGrafter"/>
</dbReference>
<dbReference type="PROSITE" id="PS50893">
    <property type="entry name" value="ABC_TRANSPORTER_2"/>
    <property type="match status" value="1"/>
</dbReference>
<dbReference type="SUPFAM" id="SSF52540">
    <property type="entry name" value="P-loop containing nucleoside triphosphate hydrolases"/>
    <property type="match status" value="1"/>
</dbReference>
<dbReference type="Gene3D" id="1.20.1560.10">
    <property type="entry name" value="ABC transporter type 1, transmembrane domain"/>
    <property type="match status" value="1"/>
</dbReference>
<keyword evidence="2 7" id="KW-0812">Transmembrane</keyword>
<dbReference type="GO" id="GO:0016887">
    <property type="term" value="F:ATP hydrolysis activity"/>
    <property type="evidence" value="ECO:0007669"/>
    <property type="project" value="InterPro"/>
</dbReference>
<dbReference type="PANTHER" id="PTHR24221:SF646">
    <property type="entry name" value="HAEMOLYSIN SECRETION ATP-BINDING PROTEIN"/>
    <property type="match status" value="1"/>
</dbReference>
<keyword evidence="3" id="KW-0547">Nucleotide-binding</keyword>
<dbReference type="GO" id="GO:0005524">
    <property type="term" value="F:ATP binding"/>
    <property type="evidence" value="ECO:0007669"/>
    <property type="project" value="UniProtKB-KW"/>
</dbReference>
<evidence type="ECO:0000313" key="9">
    <source>
        <dbReference type="EMBL" id="SOY29359.1"/>
    </source>
</evidence>
<reference evidence="9 10" key="1">
    <citation type="submission" date="2018-01" db="EMBL/GenBank/DDBJ databases">
        <authorList>
            <person name="Gaut B.S."/>
            <person name="Morton B.R."/>
            <person name="Clegg M.T."/>
            <person name="Duvall M.R."/>
        </authorList>
    </citation>
    <scope>NUCLEOTIDE SEQUENCE [LARGE SCALE GENOMIC DNA]</scope>
    <source>
        <strain evidence="9">GP69</strain>
    </source>
</reference>
<keyword evidence="9" id="KW-0378">Hydrolase</keyword>
<keyword evidence="10" id="KW-1185">Reference proteome</keyword>
<keyword evidence="5 7" id="KW-1133">Transmembrane helix</keyword>
<gene>
    <name evidence="9" type="primary">msbA_8</name>
    <name evidence="9" type="ORF">AMURIS_02074</name>
</gene>
<dbReference type="EC" id="3.6.3.-" evidence="9"/>
<sequence length="605" mass="68081">MHGNFHYTISHLRQKEGNRAVAVCVTDIGLSVLLPFLEAALAGAVAACLVSGRRPEEILLLVAAYVLLLQMVRFLQSHFSSLRREKLFMFRLDMAEEFYRKTLTMDGQSRESAEGQKKWEAAQRNLYSGNDAGIEAYAKGFCELFLHLGGLVLYGVTVGRASLLMLLLLTVQTLITSAFHMQAGRRVYQMDGEVEREWKRFHYLRRVSVDAGKGKDIRLYRMDVWFLRAFRECIGKICAILDRGRSGFTVAGIVQSLLSFGGNIILYGWLLWQMAAGNLTLPGFLLYVGIAAGFESWMRGVFEAVQEIAQNEKLMDGYRDFMDFGIEQGEREAPTHPGSIHEIRLENVCFRYEGNGKDTIHDLNLRLRPGEKLALVGLNGAGKTTLVKLLCGLYRPTAGKIYLDGQDMSSLSREKLFREFAVVFQDVSVFSFPLGENVTCEREGQEDSGKLRESLEKSGLLERVRELPEGLNTVMNRDLDPKGVTLSGGELQKLMLARALYKDAPIVILDEPTAALDPIAESEMYEKYDEMIQGKTTVFISHRLSSTRFCDRILFLEEGHIIQEGSHESLMKANGAYAELFALQARYYRNDADSEMNCHAVSESI</sequence>